<dbReference type="RefSeq" id="WP_184152786.1">
    <property type="nucleotide sequence ID" value="NZ_JACHKA010000001.1"/>
</dbReference>
<dbReference type="EMBL" id="JACHKA010000001">
    <property type="protein sequence ID" value="MBB5985900.1"/>
    <property type="molecule type" value="Genomic_DNA"/>
</dbReference>
<dbReference type="InterPro" id="IPR027417">
    <property type="entry name" value="P-loop_NTPase"/>
</dbReference>
<keyword evidence="1" id="KW-0548">Nucleotidyltransferase</keyword>
<dbReference type="Pfam" id="PF13177">
    <property type="entry name" value="DNA_pol3_delta2"/>
    <property type="match status" value="1"/>
</dbReference>
<organism evidence="1 2">
    <name type="scientific">Sphingobium lignivorans</name>
    <dbReference type="NCBI Taxonomy" id="2735886"/>
    <lineage>
        <taxon>Bacteria</taxon>
        <taxon>Pseudomonadati</taxon>
        <taxon>Pseudomonadota</taxon>
        <taxon>Alphaproteobacteria</taxon>
        <taxon>Sphingomonadales</taxon>
        <taxon>Sphingomonadaceae</taxon>
        <taxon>Sphingobium</taxon>
    </lineage>
</organism>
<dbReference type="Gene3D" id="3.40.50.300">
    <property type="entry name" value="P-loop containing nucleotide triphosphate hydrolases"/>
    <property type="match status" value="1"/>
</dbReference>
<protein>
    <submittedName>
        <fullName evidence="1">DNA polymerase-3 subunit delta</fullName>
        <ecNumber evidence="1">2.7.7.7</ecNumber>
    </submittedName>
</protein>
<proteinExistence type="predicted"/>
<evidence type="ECO:0000313" key="2">
    <source>
        <dbReference type="Proteomes" id="UP001138540"/>
    </source>
</evidence>
<sequence length="332" mass="34727">MTRWFGHDAQIAQLIAASAAARMHHGWIFAGPKGVGKAGIAFDFAKRLLVGGAGGPVPAATLAPGDEDTQVRLLNGGAHPDFVRLERLERDDRKGDGSTLARNITVDQVRGLARLLHSAPSMGSRRVVLIDSADDLEAGAANALLKNLEEPPAGAMFLLVAHRPGRLLPTIRSRCRMLRFHALDDDVMQAALAQAMPDLPAAERARLVASGEGSPGQALAMRALDLPALEESLGVIAGGGRAADAERAKLMSALSGVAARPRLEAFVELVPRFIARRLRAAQGPALGRGLEAFEEAQRLGAGAVTPLQLEPGALVFTLCDTVAGLGEAGAAR</sequence>
<dbReference type="SUPFAM" id="SSF52540">
    <property type="entry name" value="P-loop containing nucleoside triphosphate hydrolases"/>
    <property type="match status" value="1"/>
</dbReference>
<keyword evidence="1" id="KW-0808">Transferase</keyword>
<accession>A0ABR6NF48</accession>
<dbReference type="PANTHER" id="PTHR11669">
    <property type="entry name" value="REPLICATION FACTOR C / DNA POLYMERASE III GAMMA-TAU SUBUNIT"/>
    <property type="match status" value="1"/>
</dbReference>
<gene>
    <name evidence="1" type="ORF">HNP60_001874</name>
</gene>
<dbReference type="PANTHER" id="PTHR11669:SF8">
    <property type="entry name" value="DNA POLYMERASE III SUBUNIT DELTA"/>
    <property type="match status" value="1"/>
</dbReference>
<keyword evidence="2" id="KW-1185">Reference proteome</keyword>
<dbReference type="InterPro" id="IPR050238">
    <property type="entry name" value="DNA_Rep/Repair_Clamp_Loader"/>
</dbReference>
<name>A0ABR6NF48_9SPHN</name>
<dbReference type="Proteomes" id="UP001138540">
    <property type="component" value="Unassembled WGS sequence"/>
</dbReference>
<comment type="caution">
    <text evidence="1">The sequence shown here is derived from an EMBL/GenBank/DDBJ whole genome shotgun (WGS) entry which is preliminary data.</text>
</comment>
<dbReference type="EC" id="2.7.7.7" evidence="1"/>
<reference evidence="1 2" key="1">
    <citation type="submission" date="2020-08" db="EMBL/GenBank/DDBJ databases">
        <title>Exploring microbial biodiversity for novel pathways involved in the catabolism of aromatic compounds derived from lignin.</title>
        <authorList>
            <person name="Elkins J."/>
        </authorList>
    </citation>
    <scope>NUCLEOTIDE SEQUENCE [LARGE SCALE GENOMIC DNA]</scope>
    <source>
        <strain evidence="1 2">B1D3A</strain>
    </source>
</reference>
<dbReference type="GO" id="GO:0003887">
    <property type="term" value="F:DNA-directed DNA polymerase activity"/>
    <property type="evidence" value="ECO:0007669"/>
    <property type="project" value="UniProtKB-EC"/>
</dbReference>
<evidence type="ECO:0000313" key="1">
    <source>
        <dbReference type="EMBL" id="MBB5985900.1"/>
    </source>
</evidence>